<dbReference type="PANTHER" id="PTHR46037">
    <property type="entry name" value="PROTEIN ENHANCER OF SEVENLESS 2B"/>
    <property type="match status" value="1"/>
</dbReference>
<feature type="compositionally biased region" description="Polar residues" evidence="4">
    <location>
        <begin position="382"/>
        <end position="398"/>
    </location>
</feature>
<keyword evidence="1 3" id="KW-0728">SH3 domain</keyword>
<dbReference type="InterPro" id="IPR036028">
    <property type="entry name" value="SH3-like_dom_sf"/>
</dbReference>
<feature type="compositionally biased region" description="Basic and acidic residues" evidence="4">
    <location>
        <begin position="431"/>
        <end position="444"/>
    </location>
</feature>
<evidence type="ECO:0000313" key="7">
    <source>
        <dbReference type="Proteomes" id="UP000192247"/>
    </source>
</evidence>
<feature type="region of interest" description="Disordered" evidence="4">
    <location>
        <begin position="121"/>
        <end position="144"/>
    </location>
</feature>
<evidence type="ECO:0000256" key="3">
    <source>
        <dbReference type="PROSITE-ProRule" id="PRU00192"/>
    </source>
</evidence>
<keyword evidence="7" id="KW-1185">Reference proteome</keyword>
<keyword evidence="2" id="KW-0727">SH2 domain</keyword>
<evidence type="ECO:0000313" key="6">
    <source>
        <dbReference type="EMBL" id="OQR67221.1"/>
    </source>
</evidence>
<feature type="domain" description="SH3" evidence="5">
    <location>
        <begin position="166"/>
        <end position="226"/>
    </location>
</feature>
<feature type="compositionally biased region" description="Low complexity" evidence="4">
    <location>
        <begin position="231"/>
        <end position="249"/>
    </location>
</feature>
<dbReference type="SUPFAM" id="SSF50044">
    <property type="entry name" value="SH3-domain"/>
    <property type="match status" value="3"/>
</dbReference>
<dbReference type="Gene3D" id="2.30.30.40">
    <property type="entry name" value="SH3 Domains"/>
    <property type="match status" value="2"/>
</dbReference>
<dbReference type="OrthoDB" id="9991832at2759"/>
<dbReference type="FunCoup" id="A0A1V9X1D7">
    <property type="interactions" value="4"/>
</dbReference>
<feature type="region of interest" description="Disordered" evidence="4">
    <location>
        <begin position="319"/>
        <end position="444"/>
    </location>
</feature>
<feature type="domain" description="SH3" evidence="5">
    <location>
        <begin position="446"/>
        <end position="509"/>
    </location>
</feature>
<dbReference type="InterPro" id="IPR001452">
    <property type="entry name" value="SH3_domain"/>
</dbReference>
<dbReference type="CDD" id="cd00174">
    <property type="entry name" value="SH3"/>
    <property type="match status" value="3"/>
</dbReference>
<dbReference type="InterPro" id="IPR043539">
    <property type="entry name" value="Grb2-like"/>
</dbReference>
<reference evidence="6 7" key="1">
    <citation type="journal article" date="2017" name="Gigascience">
        <title>Draft genome of the honey bee ectoparasitic mite, Tropilaelaps mercedesae, is shaped by the parasitic life history.</title>
        <authorList>
            <person name="Dong X."/>
            <person name="Armstrong S.D."/>
            <person name="Xia D."/>
            <person name="Makepeace B.L."/>
            <person name="Darby A.C."/>
            <person name="Kadowaki T."/>
        </authorList>
    </citation>
    <scope>NUCLEOTIDE SEQUENCE [LARGE SCALE GENOMIC DNA]</scope>
    <source>
        <strain evidence="6">Wuxi-XJTLU</strain>
    </source>
</reference>
<evidence type="ECO:0000259" key="5">
    <source>
        <dbReference type="PROSITE" id="PS50002"/>
    </source>
</evidence>
<dbReference type="EMBL" id="MNPL01029494">
    <property type="protein sequence ID" value="OQR67221.1"/>
    <property type="molecule type" value="Genomic_DNA"/>
</dbReference>
<dbReference type="Pfam" id="PF00018">
    <property type="entry name" value="SH3_1"/>
    <property type="match status" value="1"/>
</dbReference>
<dbReference type="PROSITE" id="PS50002">
    <property type="entry name" value="SH3"/>
    <property type="match status" value="3"/>
</dbReference>
<feature type="domain" description="SH3" evidence="5">
    <location>
        <begin position="53"/>
        <end position="111"/>
    </location>
</feature>
<feature type="compositionally biased region" description="Polar residues" evidence="4">
    <location>
        <begin position="355"/>
        <end position="364"/>
    </location>
</feature>
<accession>A0A1V9X1D7</accession>
<dbReference type="SMART" id="SM00326">
    <property type="entry name" value="SH3"/>
    <property type="match status" value="3"/>
</dbReference>
<feature type="compositionally biased region" description="Low complexity" evidence="4">
    <location>
        <begin position="333"/>
        <end position="342"/>
    </location>
</feature>
<gene>
    <name evidence="6" type="ORF">BIW11_13653</name>
</gene>
<dbReference type="Proteomes" id="UP000192247">
    <property type="component" value="Unassembled WGS sequence"/>
</dbReference>
<protein>
    <submittedName>
        <fullName evidence="6">SH3 domain-containing protein 19-like</fullName>
    </submittedName>
</protein>
<dbReference type="InParanoid" id="A0A1V9X1D7"/>
<sequence>MAFMCPIRIGRSSKKKRDRQGEKPAAPAIGRITGSASIETLVRVGLEKEHGLGPNSEVVVLHDFTPCVDDEIGVKRGDIVHTLYQENDWVYVISGSREGFIPQSYCAPVGSPLAEMALSISKKKPRERSSDDHHQQSSLESSIVHSDIESVDTPSCYTDVHPFFKDSAGRFLVLYSFIARDENDISVERGELVTVLNREDADWFWVQRYNGHEGFVPSAFIFPADVINSHAQSPETSSEAQSSAPAPATLRQEATSQKPLLTKQDDDVLLDNIDFKDMTSEGGGLVGGATCAAQKEYRYDTKSGTVSLHTYHNTMDRACTTGRNASGGEQLPSNNLNRSNNNATASQRADGGVEGTTNSGSLKTSGYRDNGGGSNTNSSNNRKSVISHTTQDRGNSSAGRKMQDHNVSCISQAKDDSDTGRNGSSKQLDSAGKENEQKNGGEPYRAKATELVVLYDHDTVAEYELPIKRKELVYADLNCQNAEGWYWVYSPRLNEYGYVPRGFVIAAQPATTSL</sequence>
<dbReference type="Pfam" id="PF07653">
    <property type="entry name" value="SH3_2"/>
    <property type="match status" value="1"/>
</dbReference>
<feature type="region of interest" description="Disordered" evidence="4">
    <location>
        <begin position="231"/>
        <end position="263"/>
    </location>
</feature>
<dbReference type="STRING" id="418985.A0A1V9X1D7"/>
<evidence type="ECO:0000256" key="4">
    <source>
        <dbReference type="SAM" id="MobiDB-lite"/>
    </source>
</evidence>
<proteinExistence type="predicted"/>
<name>A0A1V9X1D7_9ACAR</name>
<comment type="caution">
    <text evidence="6">The sequence shown here is derived from an EMBL/GenBank/DDBJ whole genome shotgun (WGS) entry which is preliminary data.</text>
</comment>
<organism evidence="6 7">
    <name type="scientific">Tropilaelaps mercedesae</name>
    <dbReference type="NCBI Taxonomy" id="418985"/>
    <lineage>
        <taxon>Eukaryota</taxon>
        <taxon>Metazoa</taxon>
        <taxon>Ecdysozoa</taxon>
        <taxon>Arthropoda</taxon>
        <taxon>Chelicerata</taxon>
        <taxon>Arachnida</taxon>
        <taxon>Acari</taxon>
        <taxon>Parasitiformes</taxon>
        <taxon>Mesostigmata</taxon>
        <taxon>Gamasina</taxon>
        <taxon>Dermanyssoidea</taxon>
        <taxon>Laelapidae</taxon>
        <taxon>Tropilaelaps</taxon>
    </lineage>
</organism>
<evidence type="ECO:0000256" key="1">
    <source>
        <dbReference type="ARBA" id="ARBA00022443"/>
    </source>
</evidence>
<evidence type="ECO:0000256" key="2">
    <source>
        <dbReference type="ARBA" id="ARBA00022999"/>
    </source>
</evidence>
<dbReference type="AlphaFoldDB" id="A0A1V9X1D7"/>